<dbReference type="VEuPathDB" id="VectorBase:BGLB023463"/>
<reference evidence="1" key="1">
    <citation type="submission" date="2020-05" db="UniProtKB">
        <authorList>
            <consortium name="EnsemblMetazoa"/>
        </authorList>
    </citation>
    <scope>IDENTIFICATION</scope>
    <source>
        <strain evidence="1">BB02</strain>
    </source>
</reference>
<evidence type="ECO:0000313" key="2">
    <source>
        <dbReference type="Proteomes" id="UP000076420"/>
    </source>
</evidence>
<dbReference type="EnsemblMetazoa" id="BGLB023463-RA">
    <property type="protein sequence ID" value="BGLB023463-PA"/>
    <property type="gene ID" value="BGLB023463"/>
</dbReference>
<protein>
    <submittedName>
        <fullName evidence="1">Uncharacterized protein</fullName>
    </submittedName>
</protein>
<dbReference type="VEuPathDB" id="VectorBase:BGLAX_044073"/>
<sequence>MAFLYFRFIFLLKRIYRNDSHFPGSQQTAPRDTTNSKNLTTRRLQTEEHNSDYIIQKLLSRHPAQGYSLLALLTRLHLPTLRNLPEDYRDLDVDEETEKADKDQEEVLDVLRPASKKSLGACIANCLTVNRAMNFIQCKTMCH</sequence>
<dbReference type="AlphaFoldDB" id="A0A2C9KU31"/>
<name>A0A2C9KU31_BIOGL</name>
<gene>
    <name evidence="1" type="primary">106060344</name>
</gene>
<evidence type="ECO:0000313" key="1">
    <source>
        <dbReference type="EnsemblMetazoa" id="BGLB023463-PA"/>
    </source>
</evidence>
<accession>A0A2C9KU31</accession>
<dbReference type="KEGG" id="bgt:106060344"/>
<proteinExistence type="predicted"/>
<organism evidence="1 2">
    <name type="scientific">Biomphalaria glabrata</name>
    <name type="common">Bloodfluke planorb</name>
    <name type="synonym">Freshwater snail</name>
    <dbReference type="NCBI Taxonomy" id="6526"/>
    <lineage>
        <taxon>Eukaryota</taxon>
        <taxon>Metazoa</taxon>
        <taxon>Spiralia</taxon>
        <taxon>Lophotrochozoa</taxon>
        <taxon>Mollusca</taxon>
        <taxon>Gastropoda</taxon>
        <taxon>Heterobranchia</taxon>
        <taxon>Euthyneura</taxon>
        <taxon>Panpulmonata</taxon>
        <taxon>Hygrophila</taxon>
        <taxon>Lymnaeoidea</taxon>
        <taxon>Planorbidae</taxon>
        <taxon>Biomphalaria</taxon>
    </lineage>
</organism>
<dbReference type="Proteomes" id="UP000076420">
    <property type="component" value="Unassembled WGS sequence"/>
</dbReference>